<evidence type="ECO:0000313" key="1">
    <source>
        <dbReference type="EMBL" id="PIQ71371.1"/>
    </source>
</evidence>
<dbReference type="Proteomes" id="UP000229497">
    <property type="component" value="Unassembled WGS sequence"/>
</dbReference>
<accession>A0A2H0KJE1</accession>
<name>A0A2H0KJE1_9BACT</name>
<comment type="caution">
    <text evidence="1">The sequence shown here is derived from an EMBL/GenBank/DDBJ whole genome shotgun (WGS) entry which is preliminary data.</text>
</comment>
<evidence type="ECO:0008006" key="3">
    <source>
        <dbReference type="Google" id="ProtNLM"/>
    </source>
</evidence>
<organism evidence="1 2">
    <name type="scientific">Candidatus Roizmanbacteria bacterium CG11_big_fil_rev_8_21_14_0_20_37_16</name>
    <dbReference type="NCBI Taxonomy" id="1974857"/>
    <lineage>
        <taxon>Bacteria</taxon>
        <taxon>Candidatus Roizmaniibacteriota</taxon>
    </lineage>
</organism>
<dbReference type="AlphaFoldDB" id="A0A2H0KJE1"/>
<evidence type="ECO:0000313" key="2">
    <source>
        <dbReference type="Proteomes" id="UP000229497"/>
    </source>
</evidence>
<sequence>MDNFQTCIYKTKDLPESAALIYKKQNLLRIDRQGKICWFIFENKSECEKLSREFFFGELTVNAREYYEIVVRLKHRIFSYERTE</sequence>
<gene>
    <name evidence="1" type="ORF">COV87_03825</name>
</gene>
<protein>
    <recommendedName>
        <fullName evidence="3">DUF5659 domain-containing protein</fullName>
    </recommendedName>
</protein>
<dbReference type="EMBL" id="PCVK01000109">
    <property type="protein sequence ID" value="PIQ71371.1"/>
    <property type="molecule type" value="Genomic_DNA"/>
</dbReference>
<reference evidence="1 2" key="1">
    <citation type="submission" date="2017-09" db="EMBL/GenBank/DDBJ databases">
        <title>Depth-based differentiation of microbial function through sediment-hosted aquifers and enrichment of novel symbionts in the deep terrestrial subsurface.</title>
        <authorList>
            <person name="Probst A.J."/>
            <person name="Ladd B."/>
            <person name="Jarett J.K."/>
            <person name="Geller-Mcgrath D.E."/>
            <person name="Sieber C.M."/>
            <person name="Emerson J.B."/>
            <person name="Anantharaman K."/>
            <person name="Thomas B.C."/>
            <person name="Malmstrom R."/>
            <person name="Stieglmeier M."/>
            <person name="Klingl A."/>
            <person name="Woyke T."/>
            <person name="Ryan C.M."/>
            <person name="Banfield J.F."/>
        </authorList>
    </citation>
    <scope>NUCLEOTIDE SEQUENCE [LARGE SCALE GENOMIC DNA]</scope>
    <source>
        <strain evidence="1">CG11_big_fil_rev_8_21_14_0_20_37_16</strain>
    </source>
</reference>
<proteinExistence type="predicted"/>